<feature type="transmembrane region" description="Helical" evidence="7">
    <location>
        <begin position="73"/>
        <end position="95"/>
    </location>
</feature>
<evidence type="ECO:0000256" key="5">
    <source>
        <dbReference type="ARBA" id="ARBA00023136"/>
    </source>
</evidence>
<dbReference type="PANTHER" id="PTHR42852">
    <property type="entry name" value="THIOL:DISULFIDE INTERCHANGE PROTEIN DSBE"/>
    <property type="match status" value="1"/>
</dbReference>
<dbReference type="KEGG" id="cmv:CMUST_14600"/>
<dbReference type="AlphaFoldDB" id="A0A0G3H5V5"/>
<dbReference type="InterPro" id="IPR000866">
    <property type="entry name" value="AhpC/TSA"/>
</dbReference>
<evidence type="ECO:0000313" key="10">
    <source>
        <dbReference type="Proteomes" id="UP000035199"/>
    </source>
</evidence>
<sequence>MFSMILIGLIGGILTSLSPCIIPVLPLILAVSAGDKRRPYLVVAGLALSFAIITLIGSVVLNALGLPQDTVRWVGIGLLVLVGLGMIIPAIGRILQAPFDRLPKANFLQSKVQGRGGFAVGLALGAVYVPCAGPVLAAITVAAATGEIDATIIALTISFAVGAAIPLLGFALGGNQIGQRVDWFQKRGNAFRRGAGAVVIALAVALAYDAPAAIQRALPDWTGAAQQALGEKIQAGGATAGGSLEACRTLGASEAHDCGDLPKFEGLGEWINTDKPVDPHTSGKVSLVDFWAYACINCQRANEHITKLYDHYKDYGFEVIGVHAPEYAFERELANVKDAVVTQKINYPVVQDNDFVTWKNFNNRYWPARYLADHTGKLRQIHEGEGDYAETEMVIRQLLQDRDPSISLPDPIEKGVEAETREPRSPETYLGAERSKYQWNAVRGERLGEHDFGTGETPELGFYSLAGKWKVAETSITPQSQDAHIELNYQAKWVQLVLSGKGKVTVKRESGETEEFDITEDGSVDIVRKDKNEPELITVIPSEGLELYSFTFG</sequence>
<evidence type="ECO:0000256" key="3">
    <source>
        <dbReference type="ARBA" id="ARBA00022692"/>
    </source>
</evidence>
<evidence type="ECO:0000256" key="4">
    <source>
        <dbReference type="ARBA" id="ARBA00022989"/>
    </source>
</evidence>
<dbReference type="Pfam" id="PF02683">
    <property type="entry name" value="DsbD_TM"/>
    <property type="match status" value="1"/>
</dbReference>
<dbReference type="InterPro" id="IPR036249">
    <property type="entry name" value="Thioredoxin-like_sf"/>
</dbReference>
<dbReference type="OrthoDB" id="9811352at2"/>
<dbReference type="InterPro" id="IPR041017">
    <property type="entry name" value="Thioredoxin_10"/>
</dbReference>
<evidence type="ECO:0000256" key="1">
    <source>
        <dbReference type="ARBA" id="ARBA00004651"/>
    </source>
</evidence>
<dbReference type="STRING" id="571915.CMUST_14600"/>
<dbReference type="PROSITE" id="PS51352">
    <property type="entry name" value="THIOREDOXIN_2"/>
    <property type="match status" value="1"/>
</dbReference>
<dbReference type="Pfam" id="PF00578">
    <property type="entry name" value="AhpC-TSA"/>
    <property type="match status" value="1"/>
</dbReference>
<dbReference type="GO" id="GO:0005886">
    <property type="term" value="C:plasma membrane"/>
    <property type="evidence" value="ECO:0007669"/>
    <property type="project" value="UniProtKB-SubCell"/>
</dbReference>
<dbReference type="InterPro" id="IPR050553">
    <property type="entry name" value="Thioredoxin_ResA/DsbE_sf"/>
</dbReference>
<dbReference type="Proteomes" id="UP000035199">
    <property type="component" value="Chromosome"/>
</dbReference>
<gene>
    <name evidence="9" type="ORF">CMUST_14600</name>
</gene>
<reference evidence="9 10" key="1">
    <citation type="journal article" date="2015" name="Genome Announc.">
        <title>Complete Genome Sequence of the Type Strain Corynebacterium mustelae DSM 45274, Isolated from Various Tissues of a Male Ferret with Lethal Sepsis.</title>
        <authorList>
            <person name="Ruckert C."/>
            <person name="Eimer J."/>
            <person name="Winkler A."/>
            <person name="Tauch A."/>
        </authorList>
    </citation>
    <scope>NUCLEOTIDE SEQUENCE [LARGE SCALE GENOMIC DNA]</scope>
    <source>
        <strain evidence="9 10">DSM 45274</strain>
    </source>
</reference>
<protein>
    <submittedName>
        <fullName evidence="9">Cytochrome c biogenesis protein</fullName>
    </submittedName>
</protein>
<feature type="region of interest" description="Disordered" evidence="6">
    <location>
        <begin position="404"/>
        <end position="427"/>
    </location>
</feature>
<dbReference type="EMBL" id="CP011542">
    <property type="protein sequence ID" value="AKK07213.1"/>
    <property type="molecule type" value="Genomic_DNA"/>
</dbReference>
<dbReference type="Gene3D" id="3.40.30.10">
    <property type="entry name" value="Glutaredoxin"/>
    <property type="match status" value="1"/>
</dbReference>
<keyword evidence="10" id="KW-1185">Reference proteome</keyword>
<dbReference type="GO" id="GO:0017004">
    <property type="term" value="P:cytochrome complex assembly"/>
    <property type="evidence" value="ECO:0007669"/>
    <property type="project" value="InterPro"/>
</dbReference>
<evidence type="ECO:0000313" key="9">
    <source>
        <dbReference type="EMBL" id="AKK07213.1"/>
    </source>
</evidence>
<feature type="domain" description="Thioredoxin" evidence="8">
    <location>
        <begin position="255"/>
        <end position="400"/>
    </location>
</feature>
<feature type="transmembrane region" description="Helical" evidence="7">
    <location>
        <begin position="40"/>
        <end position="61"/>
    </location>
</feature>
<keyword evidence="2" id="KW-1003">Cell membrane</keyword>
<dbReference type="Gene3D" id="2.60.120.260">
    <property type="entry name" value="Galactose-binding domain-like"/>
    <property type="match status" value="1"/>
</dbReference>
<dbReference type="InterPro" id="IPR013766">
    <property type="entry name" value="Thioredoxin_domain"/>
</dbReference>
<name>A0A0G3H5V5_9CORY</name>
<feature type="transmembrane region" description="Helical" evidence="7">
    <location>
        <begin position="6"/>
        <end position="28"/>
    </location>
</feature>
<keyword evidence="4 7" id="KW-1133">Transmembrane helix</keyword>
<dbReference type="RefSeq" id="WP_047263086.1">
    <property type="nucleotide sequence ID" value="NZ_CP011542.1"/>
</dbReference>
<accession>A0A0G3H5V5</accession>
<comment type="subcellular location">
    <subcellularLocation>
        <location evidence="1">Cell membrane</location>
        <topology evidence="1">Multi-pass membrane protein</topology>
    </subcellularLocation>
</comment>
<keyword evidence="3 7" id="KW-0812">Transmembrane</keyword>
<reference evidence="10" key="2">
    <citation type="submission" date="2015-05" db="EMBL/GenBank/DDBJ databases">
        <title>Complete genome sequence of Corynebacterium mustelae DSM 45274, isolated from various tissues of a male ferret with lethal sepsis.</title>
        <authorList>
            <person name="Ruckert C."/>
            <person name="Albersmeier A."/>
            <person name="Winkler A."/>
            <person name="Tauch A."/>
        </authorList>
    </citation>
    <scope>NUCLEOTIDE SEQUENCE [LARGE SCALE GENOMIC DNA]</scope>
    <source>
        <strain evidence="10">DSM 45274</strain>
    </source>
</reference>
<feature type="transmembrane region" description="Helical" evidence="7">
    <location>
        <begin position="150"/>
        <end position="170"/>
    </location>
</feature>
<dbReference type="PANTHER" id="PTHR42852:SF13">
    <property type="entry name" value="PROTEIN DIPZ"/>
    <property type="match status" value="1"/>
</dbReference>
<feature type="transmembrane region" description="Helical" evidence="7">
    <location>
        <begin position="116"/>
        <end position="144"/>
    </location>
</feature>
<evidence type="ECO:0000256" key="7">
    <source>
        <dbReference type="SAM" id="Phobius"/>
    </source>
</evidence>
<organism evidence="9 10">
    <name type="scientific">Corynebacterium mustelae</name>
    <dbReference type="NCBI Taxonomy" id="571915"/>
    <lineage>
        <taxon>Bacteria</taxon>
        <taxon>Bacillati</taxon>
        <taxon>Actinomycetota</taxon>
        <taxon>Actinomycetes</taxon>
        <taxon>Mycobacteriales</taxon>
        <taxon>Corynebacteriaceae</taxon>
        <taxon>Corynebacterium</taxon>
    </lineage>
</organism>
<evidence type="ECO:0000256" key="6">
    <source>
        <dbReference type="SAM" id="MobiDB-lite"/>
    </source>
</evidence>
<dbReference type="PATRIC" id="fig|571915.4.peg.3137"/>
<proteinExistence type="predicted"/>
<keyword evidence="5 7" id="KW-0472">Membrane</keyword>
<evidence type="ECO:0000256" key="2">
    <source>
        <dbReference type="ARBA" id="ARBA00022475"/>
    </source>
</evidence>
<feature type="compositionally biased region" description="Basic and acidic residues" evidence="6">
    <location>
        <begin position="411"/>
        <end position="425"/>
    </location>
</feature>
<dbReference type="SUPFAM" id="SSF52833">
    <property type="entry name" value="Thioredoxin-like"/>
    <property type="match status" value="1"/>
</dbReference>
<evidence type="ECO:0000259" key="8">
    <source>
        <dbReference type="PROSITE" id="PS51352"/>
    </source>
</evidence>
<feature type="transmembrane region" description="Helical" evidence="7">
    <location>
        <begin position="190"/>
        <end position="208"/>
    </location>
</feature>
<dbReference type="InterPro" id="IPR003834">
    <property type="entry name" value="Cyt_c_assmbl_TM_dom"/>
</dbReference>
<dbReference type="Pfam" id="PF17991">
    <property type="entry name" value="Thioredoxin_10"/>
    <property type="match status" value="1"/>
</dbReference>